<feature type="compositionally biased region" description="Polar residues" evidence="1">
    <location>
        <begin position="170"/>
        <end position="192"/>
    </location>
</feature>
<dbReference type="AlphaFoldDB" id="A0A813E986"/>
<organism evidence="2 3">
    <name type="scientific">Polarella glacialis</name>
    <name type="common">Dinoflagellate</name>
    <dbReference type="NCBI Taxonomy" id="89957"/>
    <lineage>
        <taxon>Eukaryota</taxon>
        <taxon>Sar</taxon>
        <taxon>Alveolata</taxon>
        <taxon>Dinophyceae</taxon>
        <taxon>Suessiales</taxon>
        <taxon>Suessiaceae</taxon>
        <taxon>Polarella</taxon>
    </lineage>
</organism>
<sequence length="207" mass="22068">MDQQRQDTVNEISSNAVSLFAQLGQKAADKRDGIVPPPPLFAQAHVMTSERKRQIDAVAALFEMPAELRNHTFKAIEKGSKLTAEDAEDPSSPKGKAVPKSLTMSTLAAGENGPEAAEGGDRDEDEEESEGAGGAESAGHEAFRIFEEVRSLASSLDSKLRESSRKTKTIVVSASGWRSTSPVYGSGAQTARTPRGPDYSSLPLPKI</sequence>
<evidence type="ECO:0000313" key="2">
    <source>
        <dbReference type="EMBL" id="CAE8595210.1"/>
    </source>
</evidence>
<evidence type="ECO:0000313" key="3">
    <source>
        <dbReference type="Proteomes" id="UP000654075"/>
    </source>
</evidence>
<feature type="compositionally biased region" description="Low complexity" evidence="1">
    <location>
        <begin position="108"/>
        <end position="117"/>
    </location>
</feature>
<protein>
    <submittedName>
        <fullName evidence="2">Uncharacterized protein</fullName>
    </submittedName>
</protein>
<comment type="caution">
    <text evidence="2">The sequence shown here is derived from an EMBL/GenBank/DDBJ whole genome shotgun (WGS) entry which is preliminary data.</text>
</comment>
<accession>A0A813E986</accession>
<dbReference type="Proteomes" id="UP000654075">
    <property type="component" value="Unassembled WGS sequence"/>
</dbReference>
<dbReference type="EMBL" id="CAJNNV010007667">
    <property type="protein sequence ID" value="CAE8595210.1"/>
    <property type="molecule type" value="Genomic_DNA"/>
</dbReference>
<keyword evidence="3" id="KW-1185">Reference proteome</keyword>
<feature type="compositionally biased region" description="Acidic residues" evidence="1">
    <location>
        <begin position="121"/>
        <end position="130"/>
    </location>
</feature>
<reference evidence="2" key="1">
    <citation type="submission" date="2021-02" db="EMBL/GenBank/DDBJ databases">
        <authorList>
            <person name="Dougan E. K."/>
            <person name="Rhodes N."/>
            <person name="Thang M."/>
            <person name="Chan C."/>
        </authorList>
    </citation>
    <scope>NUCLEOTIDE SEQUENCE</scope>
</reference>
<feature type="region of interest" description="Disordered" evidence="1">
    <location>
        <begin position="156"/>
        <end position="207"/>
    </location>
</feature>
<proteinExistence type="predicted"/>
<evidence type="ECO:0000256" key="1">
    <source>
        <dbReference type="SAM" id="MobiDB-lite"/>
    </source>
</evidence>
<feature type="region of interest" description="Disordered" evidence="1">
    <location>
        <begin position="79"/>
        <end position="141"/>
    </location>
</feature>
<gene>
    <name evidence="2" type="ORF">PGLA1383_LOCUS13725</name>
</gene>
<name>A0A813E986_POLGL</name>